<evidence type="ECO:0000313" key="1">
    <source>
        <dbReference type="EMBL" id="KAG2105480.1"/>
    </source>
</evidence>
<dbReference type="OrthoDB" id="2680724at2759"/>
<comment type="caution">
    <text evidence="1">The sequence shown here is derived from an EMBL/GenBank/DDBJ whole genome shotgun (WGS) entry which is preliminary data.</text>
</comment>
<dbReference type="AlphaFoldDB" id="A0A9P7F5B4"/>
<dbReference type="GeneID" id="64703950"/>
<gene>
    <name evidence="1" type="ORF">F5147DRAFT_775254</name>
</gene>
<organism evidence="1 2">
    <name type="scientific">Suillus discolor</name>
    <dbReference type="NCBI Taxonomy" id="1912936"/>
    <lineage>
        <taxon>Eukaryota</taxon>
        <taxon>Fungi</taxon>
        <taxon>Dikarya</taxon>
        <taxon>Basidiomycota</taxon>
        <taxon>Agaricomycotina</taxon>
        <taxon>Agaricomycetes</taxon>
        <taxon>Agaricomycetidae</taxon>
        <taxon>Boletales</taxon>
        <taxon>Suillineae</taxon>
        <taxon>Suillaceae</taxon>
        <taxon>Suillus</taxon>
    </lineage>
</organism>
<protein>
    <submittedName>
        <fullName evidence="1">Uncharacterized protein</fullName>
    </submittedName>
</protein>
<keyword evidence="2" id="KW-1185">Reference proteome</keyword>
<evidence type="ECO:0000313" key="2">
    <source>
        <dbReference type="Proteomes" id="UP000823399"/>
    </source>
</evidence>
<dbReference type="RefSeq" id="XP_041291234.1">
    <property type="nucleotide sequence ID" value="XM_041441691.1"/>
</dbReference>
<name>A0A9P7F5B4_9AGAM</name>
<accession>A0A9P7F5B4</accession>
<dbReference type="Proteomes" id="UP000823399">
    <property type="component" value="Unassembled WGS sequence"/>
</dbReference>
<proteinExistence type="predicted"/>
<dbReference type="EMBL" id="JABBWM010000038">
    <property type="protein sequence ID" value="KAG2105480.1"/>
    <property type="molecule type" value="Genomic_DNA"/>
</dbReference>
<sequence length="97" mass="10947">MASPHAAAVREGVSAAVQAYEEAVNAFVYTYQGKLPAWIAKLLFEPFKRKAVEHSQEVKQSFERSKQKEKELSCSRAKAELMKTILEISLNHCLPRP</sequence>
<reference evidence="1" key="1">
    <citation type="journal article" date="2020" name="New Phytol.">
        <title>Comparative genomics reveals dynamic genome evolution in host specialist ectomycorrhizal fungi.</title>
        <authorList>
            <person name="Lofgren L.A."/>
            <person name="Nguyen N.H."/>
            <person name="Vilgalys R."/>
            <person name="Ruytinx J."/>
            <person name="Liao H.L."/>
            <person name="Branco S."/>
            <person name="Kuo A."/>
            <person name="LaButti K."/>
            <person name="Lipzen A."/>
            <person name="Andreopoulos W."/>
            <person name="Pangilinan J."/>
            <person name="Riley R."/>
            <person name="Hundley H."/>
            <person name="Na H."/>
            <person name="Barry K."/>
            <person name="Grigoriev I.V."/>
            <person name="Stajich J.E."/>
            <person name="Kennedy P.G."/>
        </authorList>
    </citation>
    <scope>NUCLEOTIDE SEQUENCE</scope>
    <source>
        <strain evidence="1">FC423</strain>
    </source>
</reference>